<dbReference type="InterPro" id="IPR036322">
    <property type="entry name" value="WD40_repeat_dom_sf"/>
</dbReference>
<accession>A0A9P8A1J0</accession>
<evidence type="ECO:0000256" key="1">
    <source>
        <dbReference type="ARBA" id="ARBA00004496"/>
    </source>
</evidence>
<dbReference type="Pfam" id="PF13855">
    <property type="entry name" value="LRR_8"/>
    <property type="match status" value="1"/>
</dbReference>
<sequence length="1418" mass="157430">MERRREELEKKRLKLAELRRLREERRITLLNNTPENAPPSSSGSSGTRRELEDLVASLVGERSATPPLTIEGSSDAGSDIGGKSIPKSPPPYSSSDTPVVQHGAALPRLIPEFTSVEAVIFDIPPKERVVYNKEVQTVEGSFEPQGPSEEELREQIKEEFAKEEQLRLEILEAERLENEAVVPQELPDLTDEERKTIVQSAEFVEFMDHSSKILERAMGERYDFMKDYTLGLDDATEDLNGNRMRLVSSFHDDRWSKNRSVTDVGWSTKHPELIVSSYNKNPLAVNEPDGIVCVWNIHLADRPEFVFHSQSDVLTVRFSDFHPNLIIGGTYSGQILLWDTRAKSLPVLKTHLSVGGHTHPVYAINMVGTQNAHNLISVSTDGTMCSWQLDMLAQPQETLPLDYPSHPVTDEVAVTTLGFPDGETNAFWVGTEEGTVYQANRYARAGSQAGINTAYSYKGHFGPITGLHFHPLFGPMDFSDLYLTCSVDWTVKLWRKRTHPKPATPDNAVVHPLYSFETADDYVYDVKWSPTHPAIFGTVEGSGKFDVWNLNLDTEVPVMSTIVGAGKALNKLSWSKDGRHAAIGSSDGHVYVYDIGEMATPHAEDWNILQRTVNEMISTQAHAMSQPNFDEAAQRELSKFLEAEQAKARLQQSIHTFCDLAFDKCVTKIGNKLDRSEEACLANTVDRFLDTSLFIVRRLEETKGSIQRLTFNFYTHHHNTMSRPSVRETIAAARARLVKEQAQAKSIRGGHADEREAFVSSGIPGVKKPNSAQRRQTDVEILGHAQKSIKSLIANAKGTGIMNLSSRELTEVPLEIWNMYHVDPDKVVVDFNSSGNAWYDAVDLTRFIAADNKITFIDGRIHEFGALVAVDLRSNELTSLPEEFGQLERLVNLNLSSNKFTELPAVLFTLTSLLDLQLGNNQLSGTLDPAIGNLTKLESLDLSGNQLTDLPQELKNLRAIRKLLLSKNRLERFHVGILAQMPKLTELEVADNRLTCLFSGLGDLPVGEEGQGLELQSLVRLDARNSGLQRITDLEGKDVEKPRIGLSSVKELLLSHNALDSLENLLFAVPLLHHLDLRSNRFSELPVGVLDLLTLRYLDMASNTMDHMPAELGSMMDLTTFVWEGNPIRNVPRSVTNTEALMKLLRQRQEADFPTPADTARVESLAVSSPSLPRSSSSSPSHGPIASRSPSVSARSTTPVFAVAASPKRPSKNLNLAKKTLKDVTKDDILDACSDPQIAILDLNVLTVFPAALQDTVGPTLTQISIHHNKIQEFPFTLSFPFLVSLDLSDNAITTLSTIEPGAAEAIGMNHFPSLNELNLMANRLTELPVWIPKAFPKLRTLNASRNKLATIEPQAFEGLLVLDLSSNDIGTLPPLLGNVRSIKTLNVDGNLFRVPRRQIMEQGTEAVMEYLRGRIPV</sequence>
<dbReference type="SUPFAM" id="SSF50978">
    <property type="entry name" value="WD40 repeat-like"/>
    <property type="match status" value="1"/>
</dbReference>
<dbReference type="Gene3D" id="1.10.287.810">
    <property type="entry name" value="Mitochondrial import inner membrane translocase subunit tim13 like domains"/>
    <property type="match status" value="1"/>
</dbReference>
<dbReference type="GO" id="GO:0005868">
    <property type="term" value="C:cytoplasmic dynein complex"/>
    <property type="evidence" value="ECO:0007669"/>
    <property type="project" value="TreeGrafter"/>
</dbReference>
<dbReference type="InterPro" id="IPR001611">
    <property type="entry name" value="Leu-rich_rpt"/>
</dbReference>
<keyword evidence="4" id="KW-0963">Cytoplasm</keyword>
<dbReference type="Pfam" id="PF02953">
    <property type="entry name" value="zf-Tim10_DDP"/>
    <property type="match status" value="1"/>
</dbReference>
<evidence type="ECO:0000256" key="10">
    <source>
        <dbReference type="ARBA" id="ARBA00023010"/>
    </source>
</evidence>
<dbReference type="PROSITE" id="PS51450">
    <property type="entry name" value="LRR"/>
    <property type="match status" value="4"/>
</dbReference>
<name>A0A9P8A1J0_MORAP</name>
<evidence type="ECO:0008006" key="16">
    <source>
        <dbReference type="Google" id="ProtNLM"/>
    </source>
</evidence>
<keyword evidence="8" id="KW-0472">Membrane</keyword>
<dbReference type="InterPro" id="IPR003591">
    <property type="entry name" value="Leu-rich_rpt_typical-subtyp"/>
</dbReference>
<evidence type="ECO:0000259" key="13">
    <source>
        <dbReference type="Pfam" id="PF23598"/>
    </source>
</evidence>
<dbReference type="InterPro" id="IPR004217">
    <property type="entry name" value="Tim10-like"/>
</dbReference>
<reference evidence="14" key="1">
    <citation type="submission" date="2021-07" db="EMBL/GenBank/DDBJ databases">
        <title>Draft genome of Mortierella alpina, strain LL118, isolated from an aspen leaf litter sample.</title>
        <authorList>
            <person name="Yang S."/>
            <person name="Vinatzer B.A."/>
        </authorList>
    </citation>
    <scope>NUCLEOTIDE SEQUENCE</scope>
    <source>
        <strain evidence="14">LL118</strain>
    </source>
</reference>
<dbReference type="InterPro" id="IPR035427">
    <property type="entry name" value="Tim10-like_dom_sf"/>
</dbReference>
<dbReference type="GO" id="GO:0015031">
    <property type="term" value="P:protein transport"/>
    <property type="evidence" value="ECO:0007669"/>
    <property type="project" value="UniProtKB-KW"/>
</dbReference>
<dbReference type="GO" id="GO:0005743">
    <property type="term" value="C:mitochondrial inner membrane"/>
    <property type="evidence" value="ECO:0007669"/>
    <property type="project" value="UniProtKB-SubCell"/>
</dbReference>
<dbReference type="EMBL" id="JAIFTL010000274">
    <property type="protein sequence ID" value="KAG9320607.1"/>
    <property type="molecule type" value="Genomic_DNA"/>
</dbReference>
<evidence type="ECO:0000256" key="3">
    <source>
        <dbReference type="ARBA" id="ARBA00006720"/>
    </source>
</evidence>
<evidence type="ECO:0000256" key="5">
    <source>
        <dbReference type="ARBA" id="ARBA00022574"/>
    </source>
</evidence>
<dbReference type="PANTHER" id="PTHR12442">
    <property type="entry name" value="DYNEIN INTERMEDIATE CHAIN"/>
    <property type="match status" value="1"/>
</dbReference>
<evidence type="ECO:0000256" key="6">
    <source>
        <dbReference type="ARBA" id="ARBA00022614"/>
    </source>
</evidence>
<gene>
    <name evidence="14" type="ORF">KVV02_004197</name>
</gene>
<comment type="similarity">
    <text evidence="3">Belongs to the small Tim family.</text>
</comment>
<feature type="region of interest" description="Disordered" evidence="11">
    <location>
        <begin position="24"/>
        <end position="99"/>
    </location>
</feature>
<evidence type="ECO:0000256" key="9">
    <source>
        <dbReference type="ARBA" id="ARBA00022927"/>
    </source>
</evidence>
<feature type="domain" description="Tim10-like" evidence="12">
    <location>
        <begin position="639"/>
        <end position="701"/>
    </location>
</feature>
<comment type="subcellular location">
    <subcellularLocation>
        <location evidence="1">Cytoplasm</location>
    </subcellularLocation>
    <subcellularLocation>
        <location evidence="2">Mitochondrion inner membrane</location>
        <topology evidence="2">Peripheral membrane protein</topology>
    </subcellularLocation>
</comment>
<dbReference type="SMART" id="SM00369">
    <property type="entry name" value="LRR_TYP"/>
    <property type="match status" value="11"/>
</dbReference>
<evidence type="ECO:0000256" key="7">
    <source>
        <dbReference type="ARBA" id="ARBA00022737"/>
    </source>
</evidence>
<keyword evidence="8" id="KW-0999">Mitochondrion inner membrane</keyword>
<dbReference type="SMART" id="SM00364">
    <property type="entry name" value="LRR_BAC"/>
    <property type="match status" value="7"/>
</dbReference>
<dbReference type="InterPro" id="IPR050687">
    <property type="entry name" value="Dynein_IC"/>
</dbReference>
<dbReference type="GO" id="GO:0045504">
    <property type="term" value="F:dynein heavy chain binding"/>
    <property type="evidence" value="ECO:0007669"/>
    <property type="project" value="TreeGrafter"/>
</dbReference>
<evidence type="ECO:0000256" key="8">
    <source>
        <dbReference type="ARBA" id="ARBA00022792"/>
    </source>
</evidence>
<keyword evidence="10" id="KW-0811">Translocation</keyword>
<dbReference type="PANTHER" id="PTHR12442:SF22">
    <property type="entry name" value="CYTOPLASMIC DYNEIN 1 INTERMEDIATE CHAIN-RELATED"/>
    <property type="match status" value="1"/>
</dbReference>
<feature type="domain" description="Disease resistance R13L4/SHOC-2-like LRR" evidence="13">
    <location>
        <begin position="871"/>
        <end position="993"/>
    </location>
</feature>
<dbReference type="FunFam" id="2.130.10.10:FF:001070">
    <property type="entry name" value="Dynein intermediate chain, cytosolic"/>
    <property type="match status" value="1"/>
</dbReference>
<comment type="caution">
    <text evidence="14">The sequence shown here is derived from an EMBL/GenBank/DDBJ whole genome shotgun (WGS) entry which is preliminary data.</text>
</comment>
<dbReference type="SUPFAM" id="SSF144122">
    <property type="entry name" value="Tim10-like"/>
    <property type="match status" value="1"/>
</dbReference>
<keyword evidence="8" id="KW-0496">Mitochondrion</keyword>
<evidence type="ECO:0000313" key="15">
    <source>
        <dbReference type="Proteomes" id="UP000717515"/>
    </source>
</evidence>
<dbReference type="SMART" id="SM00320">
    <property type="entry name" value="WD40"/>
    <property type="match status" value="6"/>
</dbReference>
<dbReference type="InterPro" id="IPR001680">
    <property type="entry name" value="WD40_rpt"/>
</dbReference>
<feature type="region of interest" description="Disordered" evidence="11">
    <location>
        <begin position="1152"/>
        <end position="1193"/>
    </location>
</feature>
<keyword evidence="5" id="KW-0853">WD repeat</keyword>
<keyword evidence="9" id="KW-0813">Transport</keyword>
<evidence type="ECO:0000259" key="12">
    <source>
        <dbReference type="Pfam" id="PF02953"/>
    </source>
</evidence>
<dbReference type="GO" id="GO:0010970">
    <property type="term" value="P:transport along microtubule"/>
    <property type="evidence" value="ECO:0007669"/>
    <property type="project" value="TreeGrafter"/>
</dbReference>
<dbReference type="Gene3D" id="3.80.10.10">
    <property type="entry name" value="Ribonuclease Inhibitor"/>
    <property type="match status" value="4"/>
</dbReference>
<dbReference type="SUPFAM" id="SSF52058">
    <property type="entry name" value="L domain-like"/>
    <property type="match status" value="2"/>
</dbReference>
<dbReference type="SMART" id="SM00365">
    <property type="entry name" value="LRR_SD22"/>
    <property type="match status" value="5"/>
</dbReference>
<organism evidence="14 15">
    <name type="scientific">Mortierella alpina</name>
    <name type="common">Oleaginous fungus</name>
    <name type="synonym">Mortierella renispora</name>
    <dbReference type="NCBI Taxonomy" id="64518"/>
    <lineage>
        <taxon>Eukaryota</taxon>
        <taxon>Fungi</taxon>
        <taxon>Fungi incertae sedis</taxon>
        <taxon>Mucoromycota</taxon>
        <taxon>Mortierellomycotina</taxon>
        <taxon>Mortierellomycetes</taxon>
        <taxon>Mortierellales</taxon>
        <taxon>Mortierellaceae</taxon>
        <taxon>Mortierella</taxon>
    </lineage>
</organism>
<feature type="compositionally biased region" description="Low complexity" evidence="11">
    <location>
        <begin position="1164"/>
        <end position="1189"/>
    </location>
</feature>
<dbReference type="Gene3D" id="2.130.10.10">
    <property type="entry name" value="YVTN repeat-like/Quinoprotein amine dehydrogenase"/>
    <property type="match status" value="2"/>
</dbReference>
<dbReference type="Pfam" id="PF00400">
    <property type="entry name" value="WD40"/>
    <property type="match status" value="1"/>
</dbReference>
<dbReference type="InterPro" id="IPR055414">
    <property type="entry name" value="LRR_R13L4/SHOC2-like"/>
</dbReference>
<protein>
    <recommendedName>
        <fullName evidence="16">Leucine-rich repeat and WD repeat-containing protein 1</fullName>
    </recommendedName>
</protein>
<keyword evidence="9" id="KW-0653">Protein transport</keyword>
<dbReference type="FunFam" id="2.130.10.10:FF:000414">
    <property type="entry name" value="Cytoplasmic dynein intermediate chain"/>
    <property type="match status" value="1"/>
</dbReference>
<dbReference type="Proteomes" id="UP000717515">
    <property type="component" value="Unassembled WGS sequence"/>
</dbReference>
<keyword evidence="7" id="KW-0677">Repeat</keyword>
<evidence type="ECO:0000313" key="14">
    <source>
        <dbReference type="EMBL" id="KAG9320607.1"/>
    </source>
</evidence>
<evidence type="ECO:0000256" key="11">
    <source>
        <dbReference type="SAM" id="MobiDB-lite"/>
    </source>
</evidence>
<dbReference type="InterPro" id="IPR032675">
    <property type="entry name" value="LRR_dom_sf"/>
</dbReference>
<evidence type="ECO:0000256" key="2">
    <source>
        <dbReference type="ARBA" id="ARBA00004637"/>
    </source>
</evidence>
<keyword evidence="6" id="KW-0433">Leucine-rich repeat</keyword>
<evidence type="ECO:0000256" key="4">
    <source>
        <dbReference type="ARBA" id="ARBA00022490"/>
    </source>
</evidence>
<proteinExistence type="inferred from homology"/>
<dbReference type="GO" id="GO:0045503">
    <property type="term" value="F:dynein light chain binding"/>
    <property type="evidence" value="ECO:0007669"/>
    <property type="project" value="TreeGrafter"/>
</dbReference>
<dbReference type="Pfam" id="PF23598">
    <property type="entry name" value="LRR_14"/>
    <property type="match status" value="1"/>
</dbReference>
<dbReference type="InterPro" id="IPR015943">
    <property type="entry name" value="WD40/YVTN_repeat-like_dom_sf"/>
</dbReference>